<evidence type="ECO:0000313" key="1">
    <source>
        <dbReference type="EMBL" id="SSX13817.1"/>
    </source>
</evidence>
<gene>
    <name evidence="1" type="primary">CSON006153</name>
</gene>
<dbReference type="EMBL" id="UFQT01002342">
    <property type="protein sequence ID" value="SSX33238.1"/>
    <property type="molecule type" value="Genomic_DNA"/>
</dbReference>
<dbReference type="VEuPathDB" id="VectorBase:CSON006153"/>
<dbReference type="EMBL" id="UFQS01002342">
    <property type="protein sequence ID" value="SSX13817.1"/>
    <property type="molecule type" value="Genomic_DNA"/>
</dbReference>
<dbReference type="AlphaFoldDB" id="A0A336LAL8"/>
<accession>A0A336LAL8</accession>
<reference evidence="1" key="1">
    <citation type="submission" date="2018-04" db="EMBL/GenBank/DDBJ databases">
        <authorList>
            <person name="Go L.Y."/>
            <person name="Mitchell J.A."/>
        </authorList>
    </citation>
    <scope>NUCLEOTIDE SEQUENCE</scope>
    <source>
        <tissue evidence="1">Whole organism</tissue>
    </source>
</reference>
<protein>
    <submittedName>
        <fullName evidence="1">CSON006153 protein</fullName>
    </submittedName>
</protein>
<sequence>METLSHQKQLKMEDNPFNIEIFSRINSDAECRFLMIPKPCSDQISQKTRSHIKICWSSSSTNDDQSSLYIR</sequence>
<name>A0A336LAL8_CULSO</name>
<proteinExistence type="predicted"/>
<evidence type="ECO:0000313" key="2">
    <source>
        <dbReference type="EMBL" id="SSX33238.1"/>
    </source>
</evidence>
<organism evidence="1">
    <name type="scientific">Culicoides sonorensis</name>
    <name type="common">Biting midge</name>
    <dbReference type="NCBI Taxonomy" id="179676"/>
    <lineage>
        <taxon>Eukaryota</taxon>
        <taxon>Metazoa</taxon>
        <taxon>Ecdysozoa</taxon>
        <taxon>Arthropoda</taxon>
        <taxon>Hexapoda</taxon>
        <taxon>Insecta</taxon>
        <taxon>Pterygota</taxon>
        <taxon>Neoptera</taxon>
        <taxon>Endopterygota</taxon>
        <taxon>Diptera</taxon>
        <taxon>Nematocera</taxon>
        <taxon>Chironomoidea</taxon>
        <taxon>Ceratopogonidae</taxon>
        <taxon>Ceratopogoninae</taxon>
        <taxon>Culicoides</taxon>
        <taxon>Monoculicoides</taxon>
    </lineage>
</organism>
<reference evidence="2" key="2">
    <citation type="submission" date="2018-07" db="EMBL/GenBank/DDBJ databases">
        <authorList>
            <person name="Quirk P.G."/>
            <person name="Krulwich T.A."/>
        </authorList>
    </citation>
    <scope>NUCLEOTIDE SEQUENCE</scope>
</reference>